<evidence type="ECO:0000313" key="4">
    <source>
        <dbReference type="Proteomes" id="UP000794436"/>
    </source>
</evidence>
<dbReference type="PANTHER" id="PTHR40515">
    <property type="entry name" value="CILIA- AND FLAGELLA-ASSOCIATED PROTEIN 157"/>
    <property type="match status" value="1"/>
</dbReference>
<organism evidence="3 4">
    <name type="scientific">Pythium oligandrum</name>
    <name type="common">Mycoparasitic fungus</name>
    <dbReference type="NCBI Taxonomy" id="41045"/>
    <lineage>
        <taxon>Eukaryota</taxon>
        <taxon>Sar</taxon>
        <taxon>Stramenopiles</taxon>
        <taxon>Oomycota</taxon>
        <taxon>Peronosporomycetes</taxon>
        <taxon>Pythiales</taxon>
        <taxon>Pythiaceae</taxon>
        <taxon>Pythium</taxon>
    </lineage>
</organism>
<comment type="caution">
    <text evidence="3">The sequence shown here is derived from an EMBL/GenBank/DDBJ whole genome shotgun (WGS) entry which is preliminary data.</text>
</comment>
<feature type="region of interest" description="Disordered" evidence="2">
    <location>
        <begin position="184"/>
        <end position="229"/>
    </location>
</feature>
<feature type="coiled-coil region" evidence="1">
    <location>
        <begin position="76"/>
        <end position="172"/>
    </location>
</feature>
<evidence type="ECO:0000313" key="3">
    <source>
        <dbReference type="EMBL" id="TMW62330.1"/>
    </source>
</evidence>
<feature type="coiled-coil region" evidence="1">
    <location>
        <begin position="234"/>
        <end position="261"/>
    </location>
</feature>
<feature type="compositionally biased region" description="Low complexity" evidence="2">
    <location>
        <begin position="411"/>
        <end position="421"/>
    </location>
</feature>
<reference evidence="3" key="1">
    <citation type="submission" date="2019-03" db="EMBL/GenBank/DDBJ databases">
        <title>Long read genome sequence of the mycoparasitic Pythium oligandrum ATCC 38472 isolated from sugarbeet rhizosphere.</title>
        <authorList>
            <person name="Gaulin E."/>
        </authorList>
    </citation>
    <scope>NUCLEOTIDE SEQUENCE</scope>
    <source>
        <strain evidence="3">ATCC 38472_TT</strain>
    </source>
</reference>
<gene>
    <name evidence="3" type="ORF">Poli38472_009823</name>
</gene>
<sequence>MSQEPAEVFSKDTFLTALRNGSTSHHDTANTAPKSTVEEPAAMAMVREKHAQLHEVVGSLSDKISAVLGRQEKDFLAAYRAHMYNVQKELHELREKIHRNETVENKSEKIKKIEEERDWYRREALRLDAFTTAMTKDLKYMREKLESIEEDRNWLEKQLKACKKQNKLLRAELDVRIASGANGMDGSFLPPFDSPHGSFNAGKKARRSSDPRDESSLPQLSSDLNSPTLVEEREQQFRRQIKALKKELQQKTQTIGAMRKQQLLFGKDCGVLGESRSHLENFFLQCVESVKVEVMKRRSAAVDTNHGRSDKARNQKRDVGTELEDFSSSDRVRVIERLLAHDEVLTLLYEHLFSSPQSSRRDRPSTTDSDSRHHDSPLSPSDSTKSLPEMASPSTRKVSFEVNERIGQPAGSGAAAASAARGSGGLPIDDSTRDYLRSM</sequence>
<dbReference type="EMBL" id="SPLM01000074">
    <property type="protein sequence ID" value="TMW62330.1"/>
    <property type="molecule type" value="Genomic_DNA"/>
</dbReference>
<dbReference type="OrthoDB" id="299625at2759"/>
<feature type="compositionally biased region" description="Basic and acidic residues" evidence="2">
    <location>
        <begin position="305"/>
        <end position="320"/>
    </location>
</feature>
<feature type="compositionally biased region" description="Basic and acidic residues" evidence="2">
    <location>
        <begin position="359"/>
        <end position="376"/>
    </location>
</feature>
<keyword evidence="1" id="KW-0175">Coiled coil</keyword>
<keyword evidence="4" id="KW-1185">Reference proteome</keyword>
<evidence type="ECO:0000256" key="1">
    <source>
        <dbReference type="SAM" id="Coils"/>
    </source>
</evidence>
<dbReference type="Proteomes" id="UP000794436">
    <property type="component" value="Unassembled WGS sequence"/>
</dbReference>
<accession>A0A8K1CGJ7</accession>
<feature type="compositionally biased region" description="Polar residues" evidence="2">
    <location>
        <begin position="216"/>
        <end position="228"/>
    </location>
</feature>
<protein>
    <submittedName>
        <fullName evidence="3">Uncharacterized protein</fullName>
    </submittedName>
</protein>
<feature type="region of interest" description="Disordered" evidence="2">
    <location>
        <begin position="299"/>
        <end position="325"/>
    </location>
</feature>
<name>A0A8K1CGJ7_PYTOL</name>
<dbReference type="AlphaFoldDB" id="A0A8K1CGJ7"/>
<dbReference type="PANTHER" id="PTHR40515:SF1">
    <property type="entry name" value="CILIA- AND FLAGELLA-ASSOCIATED PROTEIN 157"/>
    <property type="match status" value="1"/>
</dbReference>
<feature type="compositionally biased region" description="Basic and acidic residues" evidence="2">
    <location>
        <begin position="430"/>
        <end position="439"/>
    </location>
</feature>
<feature type="region of interest" description="Disordered" evidence="2">
    <location>
        <begin position="355"/>
        <end position="439"/>
    </location>
</feature>
<proteinExistence type="predicted"/>
<evidence type="ECO:0000256" key="2">
    <source>
        <dbReference type="SAM" id="MobiDB-lite"/>
    </source>
</evidence>
<feature type="compositionally biased region" description="Polar residues" evidence="2">
    <location>
        <begin position="378"/>
        <end position="397"/>
    </location>
</feature>